<feature type="active site" description="Proton acceptor" evidence="9">
    <location>
        <position position="51"/>
    </location>
</feature>
<dbReference type="GO" id="GO:0005829">
    <property type="term" value="C:cytosol"/>
    <property type="evidence" value="ECO:0007669"/>
    <property type="project" value="TreeGrafter"/>
</dbReference>
<dbReference type="EMBL" id="NPMS01000003">
    <property type="protein sequence ID" value="OZU88953.1"/>
    <property type="molecule type" value="Genomic_DNA"/>
</dbReference>
<dbReference type="SUPFAM" id="SSF51366">
    <property type="entry name" value="Ribulose-phoshate binding barrel"/>
    <property type="match status" value="1"/>
</dbReference>
<comment type="catalytic activity">
    <reaction evidence="8 9">
        <text>(1S,2R)-1-C-(indol-3-yl)glycerol 3-phosphate + L-serine = D-glyceraldehyde 3-phosphate + L-tryptophan + H2O</text>
        <dbReference type="Rhea" id="RHEA:10532"/>
        <dbReference type="ChEBI" id="CHEBI:15377"/>
        <dbReference type="ChEBI" id="CHEBI:33384"/>
        <dbReference type="ChEBI" id="CHEBI:57912"/>
        <dbReference type="ChEBI" id="CHEBI:58866"/>
        <dbReference type="ChEBI" id="CHEBI:59776"/>
        <dbReference type="EC" id="4.2.1.20"/>
    </reaction>
</comment>
<comment type="similarity">
    <text evidence="9 10">Belongs to the TrpA family.</text>
</comment>
<evidence type="ECO:0000256" key="5">
    <source>
        <dbReference type="ARBA" id="ARBA00022822"/>
    </source>
</evidence>
<dbReference type="InterPro" id="IPR013785">
    <property type="entry name" value="Aldolase_TIM"/>
</dbReference>
<dbReference type="EC" id="4.2.1.20" evidence="9"/>
<dbReference type="PANTHER" id="PTHR43406:SF1">
    <property type="entry name" value="TRYPTOPHAN SYNTHASE ALPHA CHAIN, CHLOROPLASTIC"/>
    <property type="match status" value="1"/>
</dbReference>
<evidence type="ECO:0000256" key="10">
    <source>
        <dbReference type="RuleBase" id="RU003662"/>
    </source>
</evidence>
<keyword evidence="7 9" id="KW-0456">Lyase</keyword>
<organism evidence="11 12">
    <name type="scientific">Virgibacillus indicus</name>
    <dbReference type="NCBI Taxonomy" id="2024554"/>
    <lineage>
        <taxon>Bacteria</taxon>
        <taxon>Bacillati</taxon>
        <taxon>Bacillota</taxon>
        <taxon>Bacilli</taxon>
        <taxon>Bacillales</taxon>
        <taxon>Bacillaceae</taxon>
        <taxon>Virgibacillus</taxon>
    </lineage>
</organism>
<dbReference type="UniPathway" id="UPA00035">
    <property type="reaction ID" value="UER00044"/>
</dbReference>
<evidence type="ECO:0000256" key="2">
    <source>
        <dbReference type="ARBA" id="ARBA00004733"/>
    </source>
</evidence>
<evidence type="ECO:0000256" key="7">
    <source>
        <dbReference type="ARBA" id="ARBA00023239"/>
    </source>
</evidence>
<reference evidence="11 12" key="1">
    <citation type="submission" date="2017-08" db="EMBL/GenBank/DDBJ databases">
        <title>Virgibacillus indicus sp. nov. and Virgibacillus profoundi sp. nov, two moderately halophilic bacteria isolated from marine sediment by using the Microfluidic Streak Plate.</title>
        <authorList>
            <person name="Xu B."/>
            <person name="Hu B."/>
            <person name="Wang J."/>
            <person name="Zhu Y."/>
            <person name="Huang L."/>
            <person name="Du W."/>
            <person name="Huang Y."/>
        </authorList>
    </citation>
    <scope>NUCLEOTIDE SEQUENCE [LARGE SCALE GENOMIC DNA]</scope>
    <source>
        <strain evidence="11 12">IO3-P2-C2</strain>
    </source>
</reference>
<name>A0A265NAC8_9BACI</name>
<keyword evidence="6 9" id="KW-0057">Aromatic amino acid biosynthesis</keyword>
<evidence type="ECO:0000256" key="3">
    <source>
        <dbReference type="ARBA" id="ARBA00011270"/>
    </source>
</evidence>
<evidence type="ECO:0000256" key="1">
    <source>
        <dbReference type="ARBA" id="ARBA00003365"/>
    </source>
</evidence>
<dbReference type="NCBIfam" id="TIGR00262">
    <property type="entry name" value="trpA"/>
    <property type="match status" value="1"/>
</dbReference>
<accession>A0A265NAC8</accession>
<proteinExistence type="inferred from homology"/>
<dbReference type="InterPro" id="IPR018204">
    <property type="entry name" value="Trp_synthase_alpha_AS"/>
</dbReference>
<dbReference type="Proteomes" id="UP000216498">
    <property type="component" value="Unassembled WGS sequence"/>
</dbReference>
<dbReference type="HAMAP" id="MF_00131">
    <property type="entry name" value="Trp_synth_alpha"/>
    <property type="match status" value="1"/>
</dbReference>
<dbReference type="AlphaFoldDB" id="A0A265NAC8"/>
<comment type="function">
    <text evidence="1 9">The alpha subunit is responsible for the aldol cleavage of indoleglycerol phosphate to indole and glyceraldehyde 3-phosphate.</text>
</comment>
<comment type="pathway">
    <text evidence="2 9">Amino-acid biosynthesis; L-tryptophan biosynthesis; L-tryptophan from chorismate: step 5/5.</text>
</comment>
<evidence type="ECO:0000313" key="11">
    <source>
        <dbReference type="EMBL" id="OZU88953.1"/>
    </source>
</evidence>
<evidence type="ECO:0000256" key="4">
    <source>
        <dbReference type="ARBA" id="ARBA00022605"/>
    </source>
</evidence>
<keyword evidence="4 9" id="KW-0028">Amino-acid biosynthesis</keyword>
<dbReference type="PANTHER" id="PTHR43406">
    <property type="entry name" value="TRYPTOPHAN SYNTHASE, ALPHA CHAIN"/>
    <property type="match status" value="1"/>
</dbReference>
<dbReference type="GO" id="GO:0004834">
    <property type="term" value="F:tryptophan synthase activity"/>
    <property type="evidence" value="ECO:0007669"/>
    <property type="project" value="UniProtKB-UniRule"/>
</dbReference>
<dbReference type="CDD" id="cd04724">
    <property type="entry name" value="Tryptophan_synthase_alpha"/>
    <property type="match status" value="1"/>
</dbReference>
<comment type="caution">
    <text evidence="11">The sequence shown here is derived from an EMBL/GenBank/DDBJ whole genome shotgun (WGS) entry which is preliminary data.</text>
</comment>
<dbReference type="RefSeq" id="WP_094885312.1">
    <property type="nucleotide sequence ID" value="NZ_NPMS01000003.1"/>
</dbReference>
<gene>
    <name evidence="9" type="primary">trpA</name>
    <name evidence="11" type="ORF">CIL03_07995</name>
</gene>
<dbReference type="OrthoDB" id="9804578at2"/>
<dbReference type="FunFam" id="3.20.20.70:FF:000037">
    <property type="entry name" value="Tryptophan synthase alpha chain"/>
    <property type="match status" value="1"/>
</dbReference>
<keyword evidence="12" id="KW-1185">Reference proteome</keyword>
<dbReference type="Pfam" id="PF00290">
    <property type="entry name" value="Trp_syntA"/>
    <property type="match status" value="1"/>
</dbReference>
<keyword evidence="5 9" id="KW-0822">Tryptophan biosynthesis</keyword>
<dbReference type="InterPro" id="IPR002028">
    <property type="entry name" value="Trp_synthase_suA"/>
</dbReference>
<evidence type="ECO:0000256" key="6">
    <source>
        <dbReference type="ARBA" id="ARBA00023141"/>
    </source>
</evidence>
<protein>
    <recommendedName>
        <fullName evidence="9">Tryptophan synthase alpha chain</fullName>
        <ecNumber evidence="9">4.2.1.20</ecNumber>
    </recommendedName>
</protein>
<evidence type="ECO:0000256" key="8">
    <source>
        <dbReference type="ARBA" id="ARBA00049047"/>
    </source>
</evidence>
<evidence type="ECO:0000313" key="12">
    <source>
        <dbReference type="Proteomes" id="UP000216498"/>
    </source>
</evidence>
<dbReference type="PROSITE" id="PS00167">
    <property type="entry name" value="TRP_SYNTHASE_ALPHA"/>
    <property type="match status" value="1"/>
</dbReference>
<feature type="active site" description="Proton acceptor" evidence="9">
    <location>
        <position position="62"/>
    </location>
</feature>
<evidence type="ECO:0000256" key="9">
    <source>
        <dbReference type="HAMAP-Rule" id="MF_00131"/>
    </source>
</evidence>
<dbReference type="InterPro" id="IPR011060">
    <property type="entry name" value="RibuloseP-bd_barrel"/>
</dbReference>
<sequence length="263" mass="28474">MGKEKLEQAFHNKQTANEKLFIPYIMAGDGGLEVLEERITSLEECGAAAIELGIPFSDPVADGPTIQEAGIRALKNGTTLAAVLDQLKTFQETRNIPIILMTYLNPIYSYGVEKFAADCQNSGVDGIIIPDLPMEEEGIVDGALKENNIAFIRLAAMTSPKNRLEEISKRTEAFLYAVSVTGTTGVRSIHDEIVKDYLQLLKENSSVPVLAGFGVSNIEQAHSLGAHCDGVIVGSKIVDLLHQGKEEEVRDLIKGSISAEFVS</sequence>
<comment type="subunit">
    <text evidence="3 9">Tetramer of two alpha and two beta chains.</text>
</comment>
<dbReference type="Gene3D" id="3.20.20.70">
    <property type="entry name" value="Aldolase class I"/>
    <property type="match status" value="1"/>
</dbReference>